<accession>A0A844XRZ1</accession>
<dbReference type="GeneID" id="69696753"/>
<proteinExistence type="predicted"/>
<reference evidence="2 3" key="1">
    <citation type="submission" date="2019-12" db="EMBL/GenBank/DDBJ databases">
        <title>Genomic-based taxomic classification of the family Erythrobacteraceae.</title>
        <authorList>
            <person name="Xu L."/>
        </authorList>
    </citation>
    <scope>NUCLEOTIDE SEQUENCE [LARGE SCALE GENOMIC DNA]</scope>
    <source>
        <strain evidence="2 3">DSM 17792</strain>
    </source>
</reference>
<feature type="region of interest" description="Disordered" evidence="1">
    <location>
        <begin position="23"/>
        <end position="43"/>
    </location>
</feature>
<dbReference type="OrthoDB" id="9922652at2"/>
<dbReference type="RefSeq" id="WP_151885242.1">
    <property type="nucleotide sequence ID" value="NZ_WTYC01000006.1"/>
</dbReference>
<protein>
    <submittedName>
        <fullName evidence="2">Uncharacterized protein</fullName>
    </submittedName>
</protein>
<dbReference type="EMBL" id="WTYC01000006">
    <property type="protein sequence ID" value="MXO48895.1"/>
    <property type="molecule type" value="Genomic_DNA"/>
</dbReference>
<organism evidence="2 3">
    <name type="scientific">Qipengyuania vulgaris</name>
    <dbReference type="NCBI Taxonomy" id="291985"/>
    <lineage>
        <taxon>Bacteria</taxon>
        <taxon>Pseudomonadati</taxon>
        <taxon>Pseudomonadota</taxon>
        <taxon>Alphaproteobacteria</taxon>
        <taxon>Sphingomonadales</taxon>
        <taxon>Erythrobacteraceae</taxon>
        <taxon>Qipengyuania</taxon>
    </lineage>
</organism>
<dbReference type="Proteomes" id="UP000448199">
    <property type="component" value="Unassembled WGS sequence"/>
</dbReference>
<sequence>MNTRTIGILSLCIALAACNSEPAEEAAPTEVPAAETPSTTMTAPVVMEPAPEGLPSRIAREVIAESGQTCTEVANAERGANGTITANCAGGETYQIYTQPGQGPVAVEQ</sequence>
<evidence type="ECO:0000256" key="1">
    <source>
        <dbReference type="SAM" id="MobiDB-lite"/>
    </source>
</evidence>
<dbReference type="PROSITE" id="PS51257">
    <property type="entry name" value="PROKAR_LIPOPROTEIN"/>
    <property type="match status" value="1"/>
</dbReference>
<evidence type="ECO:0000313" key="2">
    <source>
        <dbReference type="EMBL" id="MXO48895.1"/>
    </source>
</evidence>
<name>A0A844XRZ1_9SPHN</name>
<feature type="compositionally biased region" description="Low complexity" evidence="1">
    <location>
        <begin position="25"/>
        <end position="40"/>
    </location>
</feature>
<dbReference type="AlphaFoldDB" id="A0A844XRZ1"/>
<evidence type="ECO:0000313" key="3">
    <source>
        <dbReference type="Proteomes" id="UP000448199"/>
    </source>
</evidence>
<gene>
    <name evidence="2" type="ORF">GRI69_11565</name>
</gene>
<keyword evidence="3" id="KW-1185">Reference proteome</keyword>
<comment type="caution">
    <text evidence="2">The sequence shown here is derived from an EMBL/GenBank/DDBJ whole genome shotgun (WGS) entry which is preliminary data.</text>
</comment>